<gene>
    <name evidence="20" type="ORF">ACO22_06622</name>
</gene>
<dbReference type="Gene3D" id="3.40.1380.20">
    <property type="entry name" value="Pyruvate kinase, C-terminal domain"/>
    <property type="match status" value="1"/>
</dbReference>
<evidence type="ECO:0000256" key="17">
    <source>
        <dbReference type="RuleBase" id="RU000504"/>
    </source>
</evidence>
<dbReference type="InterPro" id="IPR001697">
    <property type="entry name" value="Pyr_Knase"/>
</dbReference>
<dbReference type="NCBIfam" id="NF004491">
    <property type="entry name" value="PRK05826.1"/>
    <property type="match status" value="1"/>
</dbReference>
<dbReference type="EMBL" id="LZYO01000372">
    <property type="protein sequence ID" value="ODH14251.1"/>
    <property type="molecule type" value="Genomic_DNA"/>
</dbReference>
<dbReference type="UniPathway" id="UPA00109">
    <property type="reaction ID" value="UER00188"/>
</dbReference>
<evidence type="ECO:0000259" key="19">
    <source>
        <dbReference type="Pfam" id="PF02887"/>
    </source>
</evidence>
<keyword evidence="14 17" id="KW-0324">Glycolysis</keyword>
<keyword evidence="9" id="KW-0479">Metal-binding</keyword>
<dbReference type="SUPFAM" id="SSF52935">
    <property type="entry name" value="PK C-terminal domain-like"/>
    <property type="match status" value="1"/>
</dbReference>
<dbReference type="InterPro" id="IPR015793">
    <property type="entry name" value="Pyrv_Knase_brl"/>
</dbReference>
<organism evidence="20 21">
    <name type="scientific">Paracoccidioides brasiliensis</name>
    <dbReference type="NCBI Taxonomy" id="121759"/>
    <lineage>
        <taxon>Eukaryota</taxon>
        <taxon>Fungi</taxon>
        <taxon>Dikarya</taxon>
        <taxon>Ascomycota</taxon>
        <taxon>Pezizomycotina</taxon>
        <taxon>Eurotiomycetes</taxon>
        <taxon>Eurotiomycetidae</taxon>
        <taxon>Onygenales</taxon>
        <taxon>Ajellomycetaceae</taxon>
        <taxon>Paracoccidioides</taxon>
    </lineage>
</organism>
<dbReference type="PANTHER" id="PTHR11817">
    <property type="entry name" value="PYRUVATE KINASE"/>
    <property type="match status" value="1"/>
</dbReference>
<dbReference type="OrthoDB" id="108365at2759"/>
<dbReference type="FunFam" id="3.40.1380.20:FF:000001">
    <property type="entry name" value="Pyruvate kinase"/>
    <property type="match status" value="1"/>
</dbReference>
<evidence type="ECO:0000256" key="12">
    <source>
        <dbReference type="ARBA" id="ARBA00022840"/>
    </source>
</evidence>
<dbReference type="NCBIfam" id="NF004978">
    <property type="entry name" value="PRK06354.1"/>
    <property type="match status" value="1"/>
</dbReference>
<protein>
    <recommendedName>
        <fullName evidence="7 17">Pyruvate kinase</fullName>
        <ecNumber evidence="6 17">2.7.1.40</ecNumber>
    </recommendedName>
</protein>
<name>A0A1D2J703_PARBR</name>
<dbReference type="GO" id="GO:0004743">
    <property type="term" value="F:pyruvate kinase activity"/>
    <property type="evidence" value="ECO:0007669"/>
    <property type="project" value="UniProtKB-EC"/>
</dbReference>
<sequence length="534" mass="58958">MANSLDHLTSGSKLEWMSKLQCDYKPLRGENIANYANYRRTAIIGTIGPKTNSVKKINILRKAGVNVVRMNFSHGDYEYHQSVIDNARKAEQIEAGRPLAIALDTKGPEIRTGKTVGGEDIKILEGAELIITTHDDYAEKCDNKYLYVDYKNITKVIQKGKLIYVDDGILSFQVLEIIDNHSLRAKCLNNGFISSKKGVNLPGTDIDLPALSEKDKADLRFGVKNKVDMVFASFIRRASDIKDIRAVLGEEGKEIQIIAKIENQQGVNNFDEILEETDGVMVARGDLGIEIPAAKVFIAQKMMIAKCNIKGKPVICATQMLESMTYNPRPTRAEVSDVANAVLDGADCVMLSGETAKGDYPKEAVMMMHETCLIAEVAIPYVNVFDELRNLATRPLDTVESIAMAAVSASLELNAGAILVLTTSGHSARLLSKYRPVCPIIMITRNDIAARYSHLYRGVYPFIFPAKKPDFTRENWQEDVDNRLKFGIAKAIEHHVLSRGDSVVCVQGWRGGMGHTNTIRVVPADPENLGLAEG</sequence>
<dbReference type="PROSITE" id="PS00110">
    <property type="entry name" value="PYRUVATE_KINASE"/>
    <property type="match status" value="1"/>
</dbReference>
<keyword evidence="11 17" id="KW-0418">Kinase</keyword>
<dbReference type="GO" id="GO:0061621">
    <property type="term" value="P:canonical glycolysis"/>
    <property type="evidence" value="ECO:0007669"/>
    <property type="project" value="EnsemblFungi"/>
</dbReference>
<dbReference type="GO" id="GO:0006950">
    <property type="term" value="P:response to stress"/>
    <property type="evidence" value="ECO:0007669"/>
    <property type="project" value="UniProtKB-ARBA"/>
</dbReference>
<dbReference type="GO" id="GO:0005524">
    <property type="term" value="F:ATP binding"/>
    <property type="evidence" value="ECO:0007669"/>
    <property type="project" value="UniProtKB-KW"/>
</dbReference>
<comment type="similarity">
    <text evidence="4 17">Belongs to the pyruvate kinase family.</text>
</comment>
<comment type="subunit">
    <text evidence="5">Homotetramer.</text>
</comment>
<keyword evidence="10" id="KW-0547">Nucleotide-binding</keyword>
<accession>A0A1D2J703</accession>
<comment type="caution">
    <text evidence="20">The sequence shown here is derived from an EMBL/GenBank/DDBJ whole genome shotgun (WGS) entry which is preliminary data.</text>
</comment>
<dbReference type="GO" id="GO:0016301">
    <property type="term" value="F:kinase activity"/>
    <property type="evidence" value="ECO:0007669"/>
    <property type="project" value="UniProtKB-KW"/>
</dbReference>
<dbReference type="InterPro" id="IPR036918">
    <property type="entry name" value="Pyrv_Knase_C_sf"/>
</dbReference>
<dbReference type="Pfam" id="PF02887">
    <property type="entry name" value="PK_C"/>
    <property type="match status" value="1"/>
</dbReference>
<feature type="domain" description="Pyruvate kinase C-terminal" evidence="19">
    <location>
        <begin position="400"/>
        <end position="522"/>
    </location>
</feature>
<dbReference type="InterPro" id="IPR015813">
    <property type="entry name" value="Pyrv/PenolPyrv_kinase-like_dom"/>
</dbReference>
<evidence type="ECO:0000256" key="8">
    <source>
        <dbReference type="ARBA" id="ARBA00022679"/>
    </source>
</evidence>
<evidence type="ECO:0000256" key="1">
    <source>
        <dbReference type="ARBA" id="ARBA00001946"/>
    </source>
</evidence>
<evidence type="ECO:0000256" key="2">
    <source>
        <dbReference type="ARBA" id="ARBA00001958"/>
    </source>
</evidence>
<keyword evidence="12" id="KW-0067">ATP-binding</keyword>
<dbReference type="NCBIfam" id="TIGR01064">
    <property type="entry name" value="pyruv_kin"/>
    <property type="match status" value="1"/>
</dbReference>
<dbReference type="VEuPathDB" id="FungiDB:PADG_01278"/>
<dbReference type="InterPro" id="IPR040442">
    <property type="entry name" value="Pyrv_kinase-like_dom_sf"/>
</dbReference>
<evidence type="ECO:0000256" key="7">
    <source>
        <dbReference type="ARBA" id="ARBA00018587"/>
    </source>
</evidence>
<evidence type="ECO:0000256" key="15">
    <source>
        <dbReference type="ARBA" id="ARBA00023317"/>
    </source>
</evidence>
<keyword evidence="13 17" id="KW-0460">Magnesium</keyword>
<dbReference type="InterPro" id="IPR015806">
    <property type="entry name" value="Pyrv_Knase_insert_dom_sf"/>
</dbReference>
<evidence type="ECO:0000256" key="14">
    <source>
        <dbReference type="ARBA" id="ARBA00023152"/>
    </source>
</evidence>
<dbReference type="OMA" id="RVHHIGE"/>
<evidence type="ECO:0000256" key="3">
    <source>
        <dbReference type="ARBA" id="ARBA00004997"/>
    </source>
</evidence>
<evidence type="ECO:0000256" key="4">
    <source>
        <dbReference type="ARBA" id="ARBA00008663"/>
    </source>
</evidence>
<evidence type="ECO:0000313" key="20">
    <source>
        <dbReference type="EMBL" id="ODH14251.1"/>
    </source>
</evidence>
<evidence type="ECO:0000256" key="5">
    <source>
        <dbReference type="ARBA" id="ARBA00011881"/>
    </source>
</evidence>
<evidence type="ECO:0000256" key="13">
    <source>
        <dbReference type="ARBA" id="ARBA00022842"/>
    </source>
</evidence>
<dbReference type="InterPro" id="IPR015795">
    <property type="entry name" value="Pyrv_Knase_C"/>
</dbReference>
<dbReference type="SUPFAM" id="SSF50800">
    <property type="entry name" value="PK beta-barrel domain-like"/>
    <property type="match status" value="1"/>
</dbReference>
<dbReference type="GO" id="GO:0030955">
    <property type="term" value="F:potassium ion binding"/>
    <property type="evidence" value="ECO:0007669"/>
    <property type="project" value="InterPro"/>
</dbReference>
<comment type="pathway">
    <text evidence="3 17">Carbohydrate degradation; glycolysis; pyruvate from D-glyceraldehyde 3-phosphate: step 5/5.</text>
</comment>
<dbReference type="SUPFAM" id="SSF51621">
    <property type="entry name" value="Phosphoenolpyruvate/pyruvate domain"/>
    <property type="match status" value="1"/>
</dbReference>
<evidence type="ECO:0000256" key="10">
    <source>
        <dbReference type="ARBA" id="ARBA00022741"/>
    </source>
</evidence>
<dbReference type="Gene3D" id="3.20.20.60">
    <property type="entry name" value="Phosphoenolpyruvate-binding domains"/>
    <property type="match status" value="1"/>
</dbReference>
<keyword evidence="8 17" id="KW-0808">Transferase</keyword>
<dbReference type="Proteomes" id="UP000242814">
    <property type="component" value="Unassembled WGS sequence"/>
</dbReference>
<comment type="catalytic activity">
    <reaction evidence="16 17">
        <text>pyruvate + ATP = phosphoenolpyruvate + ADP + H(+)</text>
        <dbReference type="Rhea" id="RHEA:18157"/>
        <dbReference type="ChEBI" id="CHEBI:15361"/>
        <dbReference type="ChEBI" id="CHEBI:15378"/>
        <dbReference type="ChEBI" id="CHEBI:30616"/>
        <dbReference type="ChEBI" id="CHEBI:58702"/>
        <dbReference type="ChEBI" id="CHEBI:456216"/>
        <dbReference type="EC" id="2.7.1.40"/>
    </reaction>
</comment>
<evidence type="ECO:0000256" key="6">
    <source>
        <dbReference type="ARBA" id="ARBA00012142"/>
    </source>
</evidence>
<dbReference type="GO" id="GO:0000287">
    <property type="term" value="F:magnesium ion binding"/>
    <property type="evidence" value="ECO:0007669"/>
    <property type="project" value="InterPro"/>
</dbReference>
<dbReference type="FunFam" id="2.40.33.10:FF:000001">
    <property type="entry name" value="Pyruvate kinase"/>
    <property type="match status" value="1"/>
</dbReference>
<dbReference type="EC" id="2.7.1.40" evidence="6 17"/>
<dbReference type="Gene3D" id="2.40.33.10">
    <property type="entry name" value="PK beta-barrel domain-like"/>
    <property type="match status" value="1"/>
</dbReference>
<dbReference type="InterPro" id="IPR011037">
    <property type="entry name" value="Pyrv_Knase-like_insert_dom_sf"/>
</dbReference>
<dbReference type="CDD" id="cd00288">
    <property type="entry name" value="Pyruvate_Kinase"/>
    <property type="match status" value="1"/>
</dbReference>
<dbReference type="SMR" id="A0A1D2J703"/>
<dbReference type="AlphaFoldDB" id="A0A1D2J703"/>
<comment type="cofactor">
    <cofactor evidence="1">
        <name>Mg(2+)</name>
        <dbReference type="ChEBI" id="CHEBI:18420"/>
    </cofactor>
</comment>
<comment type="cofactor">
    <cofactor evidence="2">
        <name>K(+)</name>
        <dbReference type="ChEBI" id="CHEBI:29103"/>
    </cofactor>
</comment>
<keyword evidence="15 20" id="KW-0670">Pyruvate</keyword>
<evidence type="ECO:0000256" key="16">
    <source>
        <dbReference type="ARBA" id="ARBA00048152"/>
    </source>
</evidence>
<dbReference type="PRINTS" id="PR01050">
    <property type="entry name" value="PYRUVTKNASE"/>
</dbReference>
<reference evidence="20 21" key="1">
    <citation type="submission" date="2016-06" db="EMBL/GenBank/DDBJ databases">
        <authorList>
            <person name="Kjaerup R.B."/>
            <person name="Dalgaard T.S."/>
            <person name="Juul-Madsen H.R."/>
        </authorList>
    </citation>
    <scope>NUCLEOTIDE SEQUENCE [LARGE SCALE GENOMIC DNA]</scope>
    <source>
        <strain evidence="20 21">Pb300</strain>
    </source>
</reference>
<proteinExistence type="inferred from homology"/>
<dbReference type="Pfam" id="PF00224">
    <property type="entry name" value="PK"/>
    <property type="match status" value="1"/>
</dbReference>
<evidence type="ECO:0000313" key="21">
    <source>
        <dbReference type="Proteomes" id="UP000242814"/>
    </source>
</evidence>
<evidence type="ECO:0000256" key="11">
    <source>
        <dbReference type="ARBA" id="ARBA00022777"/>
    </source>
</evidence>
<feature type="domain" description="Pyruvate kinase barrel" evidence="18">
    <location>
        <begin position="39"/>
        <end position="365"/>
    </location>
</feature>
<evidence type="ECO:0000256" key="9">
    <source>
        <dbReference type="ARBA" id="ARBA00022723"/>
    </source>
</evidence>
<dbReference type="FunFam" id="3.20.20.60:FF:000001">
    <property type="entry name" value="Pyruvate kinase"/>
    <property type="match status" value="1"/>
</dbReference>
<dbReference type="InterPro" id="IPR018209">
    <property type="entry name" value="Pyrv_Knase_AS"/>
</dbReference>
<evidence type="ECO:0000259" key="18">
    <source>
        <dbReference type="Pfam" id="PF00224"/>
    </source>
</evidence>
<dbReference type="VEuPathDB" id="FungiDB:PABG_02785"/>